<feature type="compositionally biased region" description="Low complexity" evidence="5">
    <location>
        <begin position="724"/>
        <end position="737"/>
    </location>
</feature>
<sequence length="809" mass="86177">MLQEVERGRRRQQQEQEQQQEQQQQQQQEQEDKQQQQQHEHEQKQEQDQQQQEQEKQQQQEQQQEQQPPLPAAAPPAPAACSGCGAVKAAGSSGVRLRLCRGCRQRVLQRKPNAAATFRAMDAAIADIQAAAVADPSSPLPEPLLATWPGLIEALVSAARRHPSPVGAGGLVPLEANVSCLLNHFCNAAAGRRAVLSIGGACDGGDAVGLLLDLLARAFAGGPPGCDTLSGDRMPILHALNHLALDSPAARARMRRDKAAVEAAVSGLSAAAADPSLPDEAALLMGFVAGCFAPDGEEGPAARPVVPAVGPAAAASAGVVAQPLQAAVDALPSIVAGMVQLLASQRGEFVTYAVHVLFSLVSCSAVKERVAELLVQAGGLQYLCRFLLSNTNEDRDCVVERLQTLAILHSLASTSVRPQAALTATPALLAAIGRPGVAGTDFGREAVAALGCLCTLGSESRAQLTRLLAGSAAAQRGLLEHLRTDDQPASGPRVAVSCQCGANERHFPFRFISSVRAAGLVRDLLLDPSIDADHARAISTTVLPAAAAATQRFLDALLAATADHPGSIPATAWPPQLADAVEAACIQLGDPVAAATLFSDAAPGLGPGLGRLLVTLDPAPEGGWAFSQDRESKARRVLGNPEAVAGHIFDLLQEVERRRRRQQQEQQQQEQQQQEQQQQEQKQQQQEQQQEPEQQLEQQQEQEPQHEQQQELEQQHEQQRRRQQQQQQQEQQRQVLQPPLPAATPPEPAACASCGAVELAGSGGVRLRLCRGCRQVRYCGEECMRLHWASHRPACKAAQGVAASAKGGG</sequence>
<dbReference type="RefSeq" id="XP_013900371.1">
    <property type="nucleotide sequence ID" value="XM_014044917.1"/>
</dbReference>
<dbReference type="PROSITE" id="PS50865">
    <property type="entry name" value="ZF_MYND_2"/>
    <property type="match status" value="1"/>
</dbReference>
<organism evidence="7 8">
    <name type="scientific">Monoraphidium neglectum</name>
    <dbReference type="NCBI Taxonomy" id="145388"/>
    <lineage>
        <taxon>Eukaryota</taxon>
        <taxon>Viridiplantae</taxon>
        <taxon>Chlorophyta</taxon>
        <taxon>core chlorophytes</taxon>
        <taxon>Chlorophyceae</taxon>
        <taxon>CS clade</taxon>
        <taxon>Sphaeropleales</taxon>
        <taxon>Selenastraceae</taxon>
        <taxon>Monoraphidium</taxon>
    </lineage>
</organism>
<keyword evidence="2 4" id="KW-0863">Zinc-finger</keyword>
<dbReference type="PROSITE" id="PS01360">
    <property type="entry name" value="ZF_MYND_1"/>
    <property type="match status" value="1"/>
</dbReference>
<evidence type="ECO:0000313" key="7">
    <source>
        <dbReference type="EMBL" id="KIZ01352.1"/>
    </source>
</evidence>
<protein>
    <recommendedName>
        <fullName evidence="6">MYND-type domain-containing protein</fullName>
    </recommendedName>
</protein>
<dbReference type="EMBL" id="KK101307">
    <property type="protein sequence ID" value="KIZ01352.1"/>
    <property type="molecule type" value="Genomic_DNA"/>
</dbReference>
<dbReference type="PANTHER" id="PTHR18949">
    <property type="entry name" value="CALDESMON"/>
    <property type="match status" value="1"/>
</dbReference>
<evidence type="ECO:0000256" key="1">
    <source>
        <dbReference type="ARBA" id="ARBA00022723"/>
    </source>
</evidence>
<keyword evidence="3" id="KW-0862">Zinc</keyword>
<evidence type="ECO:0000256" key="3">
    <source>
        <dbReference type="ARBA" id="ARBA00022833"/>
    </source>
</evidence>
<feature type="compositionally biased region" description="Basic and acidic residues" evidence="5">
    <location>
        <begin position="703"/>
        <end position="720"/>
    </location>
</feature>
<dbReference type="SUPFAM" id="SSF144232">
    <property type="entry name" value="HIT/MYND zinc finger-like"/>
    <property type="match status" value="1"/>
</dbReference>
<keyword evidence="8" id="KW-1185">Reference proteome</keyword>
<dbReference type="InterPro" id="IPR011989">
    <property type="entry name" value="ARM-like"/>
</dbReference>
<proteinExistence type="predicted"/>
<dbReference type="Gene3D" id="6.10.140.2220">
    <property type="match status" value="1"/>
</dbReference>
<feature type="compositionally biased region" description="Pro residues" evidence="5">
    <location>
        <begin position="68"/>
        <end position="78"/>
    </location>
</feature>
<dbReference type="KEGG" id="mng:MNEG_6609"/>
<dbReference type="STRING" id="145388.A0A0D2MLA8"/>
<dbReference type="PANTHER" id="PTHR18949:SF3">
    <property type="entry name" value="CALDESMON"/>
    <property type="match status" value="1"/>
</dbReference>
<evidence type="ECO:0000259" key="6">
    <source>
        <dbReference type="PROSITE" id="PS50865"/>
    </source>
</evidence>
<evidence type="ECO:0000256" key="2">
    <source>
        <dbReference type="ARBA" id="ARBA00022771"/>
    </source>
</evidence>
<feature type="compositionally biased region" description="Pro residues" evidence="5">
    <location>
        <begin position="738"/>
        <end position="747"/>
    </location>
</feature>
<keyword evidence="1" id="KW-0479">Metal-binding</keyword>
<feature type="region of interest" description="Disordered" evidence="5">
    <location>
        <begin position="1"/>
        <end position="86"/>
    </location>
</feature>
<dbReference type="Pfam" id="PF01753">
    <property type="entry name" value="zf-MYND"/>
    <property type="match status" value="1"/>
</dbReference>
<dbReference type="InterPro" id="IPR002893">
    <property type="entry name" value="Znf_MYND"/>
</dbReference>
<reference evidence="7 8" key="1">
    <citation type="journal article" date="2013" name="BMC Genomics">
        <title>Reconstruction of the lipid metabolism for the microalga Monoraphidium neglectum from its genome sequence reveals characteristics suitable for biofuel production.</title>
        <authorList>
            <person name="Bogen C."/>
            <person name="Al-Dilaimi A."/>
            <person name="Albersmeier A."/>
            <person name="Wichmann J."/>
            <person name="Grundmann M."/>
            <person name="Rupp O."/>
            <person name="Lauersen K.J."/>
            <person name="Blifernez-Klassen O."/>
            <person name="Kalinowski J."/>
            <person name="Goesmann A."/>
            <person name="Mussgnug J.H."/>
            <person name="Kruse O."/>
        </authorList>
    </citation>
    <scope>NUCLEOTIDE SEQUENCE [LARGE SCALE GENOMIC DNA]</scope>
    <source>
        <strain evidence="7 8">SAG 48.87</strain>
    </source>
</reference>
<dbReference type="Proteomes" id="UP000054498">
    <property type="component" value="Unassembled WGS sequence"/>
</dbReference>
<dbReference type="Gene3D" id="1.25.10.10">
    <property type="entry name" value="Leucine-rich Repeat Variant"/>
    <property type="match status" value="1"/>
</dbReference>
<feature type="compositionally biased region" description="Low complexity" evidence="5">
    <location>
        <begin position="683"/>
        <end position="702"/>
    </location>
</feature>
<dbReference type="InterPro" id="IPR016024">
    <property type="entry name" value="ARM-type_fold"/>
</dbReference>
<gene>
    <name evidence="7" type="ORF">MNEG_6609</name>
</gene>
<dbReference type="GO" id="GO:0008270">
    <property type="term" value="F:zinc ion binding"/>
    <property type="evidence" value="ECO:0007669"/>
    <property type="project" value="UniProtKB-KW"/>
</dbReference>
<evidence type="ECO:0000256" key="4">
    <source>
        <dbReference type="PROSITE-ProRule" id="PRU00134"/>
    </source>
</evidence>
<name>A0A0D2MLA8_9CHLO</name>
<feature type="compositionally biased region" description="Low complexity" evidence="5">
    <location>
        <begin position="15"/>
        <end position="28"/>
    </location>
</feature>
<evidence type="ECO:0000256" key="5">
    <source>
        <dbReference type="SAM" id="MobiDB-lite"/>
    </source>
</evidence>
<feature type="region of interest" description="Disordered" evidence="5">
    <location>
        <begin position="683"/>
        <end position="747"/>
    </location>
</feature>
<feature type="compositionally biased region" description="Basic and acidic residues" evidence="5">
    <location>
        <begin position="30"/>
        <end position="58"/>
    </location>
</feature>
<dbReference type="GeneID" id="25739485"/>
<dbReference type="SUPFAM" id="SSF48371">
    <property type="entry name" value="ARM repeat"/>
    <property type="match status" value="1"/>
</dbReference>
<feature type="domain" description="MYND-type" evidence="6">
    <location>
        <begin position="751"/>
        <end position="795"/>
    </location>
</feature>
<dbReference type="AlphaFoldDB" id="A0A0D2MLA8"/>
<accession>A0A0D2MLA8</accession>
<evidence type="ECO:0000313" key="8">
    <source>
        <dbReference type="Proteomes" id="UP000054498"/>
    </source>
</evidence>